<accession>A0A518FJ31</accession>
<reference evidence="1 2" key="1">
    <citation type="submission" date="2019-02" db="EMBL/GenBank/DDBJ databases">
        <title>Deep-cultivation of Planctomycetes and their phenomic and genomic characterization uncovers novel biology.</title>
        <authorList>
            <person name="Wiegand S."/>
            <person name="Jogler M."/>
            <person name="Boedeker C."/>
            <person name="Pinto D."/>
            <person name="Vollmers J."/>
            <person name="Rivas-Marin E."/>
            <person name="Kohn T."/>
            <person name="Peeters S.H."/>
            <person name="Heuer A."/>
            <person name="Rast P."/>
            <person name="Oberbeckmann S."/>
            <person name="Bunk B."/>
            <person name="Jeske O."/>
            <person name="Meyerdierks A."/>
            <person name="Storesund J.E."/>
            <person name="Kallscheuer N."/>
            <person name="Luecker S."/>
            <person name="Lage O.M."/>
            <person name="Pohl T."/>
            <person name="Merkel B.J."/>
            <person name="Hornburger P."/>
            <person name="Mueller R.-W."/>
            <person name="Bruemmer F."/>
            <person name="Labrenz M."/>
            <person name="Spormann A.M."/>
            <person name="Op den Camp H."/>
            <person name="Overmann J."/>
            <person name="Amann R."/>
            <person name="Jetten M.S.M."/>
            <person name="Mascher T."/>
            <person name="Medema M.H."/>
            <person name="Devos D.P."/>
            <person name="Kaster A.-K."/>
            <person name="Ovreas L."/>
            <person name="Rohde M."/>
            <person name="Galperin M.Y."/>
            <person name="Jogler C."/>
        </authorList>
    </citation>
    <scope>NUCLEOTIDE SEQUENCE [LARGE SCALE GENOMIC DNA]</scope>
    <source>
        <strain evidence="1 2">Pan153</strain>
    </source>
</reference>
<protein>
    <submittedName>
        <fullName evidence="1">Uncharacterized protein</fullName>
    </submittedName>
</protein>
<proteinExistence type="predicted"/>
<organism evidence="1 2">
    <name type="scientific">Gimesia panareensis</name>
    <dbReference type="NCBI Taxonomy" id="2527978"/>
    <lineage>
        <taxon>Bacteria</taxon>
        <taxon>Pseudomonadati</taxon>
        <taxon>Planctomycetota</taxon>
        <taxon>Planctomycetia</taxon>
        <taxon>Planctomycetales</taxon>
        <taxon>Planctomycetaceae</taxon>
        <taxon>Gimesia</taxon>
    </lineage>
</organism>
<dbReference type="RefSeq" id="WP_145454276.1">
    <property type="nucleotide sequence ID" value="NZ_CP036317.1"/>
</dbReference>
<gene>
    <name evidence="1" type="ORF">Pan153_09850</name>
</gene>
<name>A0A518FJ31_9PLAN</name>
<dbReference type="OrthoDB" id="9905099at2"/>
<sequence length="172" mass="19397">MTSPQPYTRAEIKTLGDQLPERGAFCPTCGLYIPEFADISAEELTELKQADTLTILKTLRKKTGCSLKWAKIWYQHPDGPHPLVAEETAPCPFCGVPLHPGAEQCLLCRMDWHDPAHPKQLGRSIADQILEAEPGTQIEFTSHTTWLLAQHFAEMHHRQDEITIHYVKSETA</sequence>
<dbReference type="AlphaFoldDB" id="A0A518FJ31"/>
<dbReference type="EMBL" id="CP036317">
    <property type="protein sequence ID" value="QDV16358.1"/>
    <property type="molecule type" value="Genomic_DNA"/>
</dbReference>
<evidence type="ECO:0000313" key="1">
    <source>
        <dbReference type="EMBL" id="QDV16358.1"/>
    </source>
</evidence>
<dbReference type="Proteomes" id="UP000320839">
    <property type="component" value="Chromosome"/>
</dbReference>
<evidence type="ECO:0000313" key="2">
    <source>
        <dbReference type="Proteomes" id="UP000320839"/>
    </source>
</evidence>